<dbReference type="EMBL" id="JAQJZL010000009">
    <property type="protein sequence ID" value="KAJ6038526.1"/>
    <property type="molecule type" value="Genomic_DNA"/>
</dbReference>
<dbReference type="Proteomes" id="UP001219568">
    <property type="component" value="Unassembled WGS sequence"/>
</dbReference>
<feature type="domain" description="Alpha/beta hydrolase fold-3" evidence="1">
    <location>
        <begin position="1"/>
        <end position="54"/>
    </location>
</feature>
<evidence type="ECO:0000313" key="2">
    <source>
        <dbReference type="EMBL" id="KAJ6038526.1"/>
    </source>
</evidence>
<dbReference type="SUPFAM" id="SSF53474">
    <property type="entry name" value="alpha/beta-Hydrolases"/>
    <property type="match status" value="1"/>
</dbReference>
<dbReference type="GO" id="GO:0072330">
    <property type="term" value="P:monocarboxylic acid biosynthetic process"/>
    <property type="evidence" value="ECO:0007669"/>
    <property type="project" value="UniProtKB-ARBA"/>
</dbReference>
<dbReference type="GO" id="GO:0016787">
    <property type="term" value="F:hydrolase activity"/>
    <property type="evidence" value="ECO:0007669"/>
    <property type="project" value="InterPro"/>
</dbReference>
<dbReference type="Pfam" id="PF07859">
    <property type="entry name" value="Abhydrolase_3"/>
    <property type="match status" value="1"/>
</dbReference>
<reference evidence="2" key="2">
    <citation type="submission" date="2023-01" db="EMBL/GenBank/DDBJ databases">
        <authorList>
            <person name="Petersen C."/>
        </authorList>
    </citation>
    <scope>NUCLEOTIDE SEQUENCE</scope>
    <source>
        <strain evidence="2">IBT 15450</strain>
    </source>
</reference>
<gene>
    <name evidence="2" type="ORF">N7460_008297</name>
</gene>
<name>A0AAD6IBC1_PENCN</name>
<reference evidence="2" key="1">
    <citation type="journal article" date="2023" name="IMA Fungus">
        <title>Comparative genomic study of the Penicillium genus elucidates a diverse pangenome and 15 lateral gene transfer events.</title>
        <authorList>
            <person name="Petersen C."/>
            <person name="Sorensen T."/>
            <person name="Nielsen M.R."/>
            <person name="Sondergaard T.E."/>
            <person name="Sorensen J.L."/>
            <person name="Fitzpatrick D.A."/>
            <person name="Frisvad J.C."/>
            <person name="Nielsen K.L."/>
        </authorList>
    </citation>
    <scope>NUCLEOTIDE SEQUENCE</scope>
    <source>
        <strain evidence="2">IBT 15450</strain>
    </source>
</reference>
<proteinExistence type="predicted"/>
<dbReference type="AlphaFoldDB" id="A0AAD6IBC1"/>
<comment type="caution">
    <text evidence="2">The sequence shown here is derived from an EMBL/GenBank/DDBJ whole genome shotgun (WGS) entry which is preliminary data.</text>
</comment>
<evidence type="ECO:0000313" key="3">
    <source>
        <dbReference type="Proteomes" id="UP001219568"/>
    </source>
</evidence>
<evidence type="ECO:0000259" key="1">
    <source>
        <dbReference type="Pfam" id="PF07859"/>
    </source>
</evidence>
<dbReference type="GO" id="GO:0017000">
    <property type="term" value="P:antibiotic biosynthetic process"/>
    <property type="evidence" value="ECO:0007669"/>
    <property type="project" value="UniProtKB-ARBA"/>
</dbReference>
<keyword evidence="3" id="KW-1185">Reference proteome</keyword>
<sequence>MAPEHPVPAALDNVEDAVNSVMARPEKFDLTRLSIPGFSADANLALAASANLQPISLRQVPILDLSFYLMIDLNIDPCAKSTLASTQNLQCLYLSHGFSMDAICPLGLIDAIHVPPAVLRS</sequence>
<accession>A0AAD6IBC1</accession>
<dbReference type="Gene3D" id="3.40.50.1820">
    <property type="entry name" value="alpha/beta hydrolase"/>
    <property type="match status" value="1"/>
</dbReference>
<protein>
    <submittedName>
        <fullName evidence="2">CAZyme family CE10</fullName>
    </submittedName>
</protein>
<dbReference type="InterPro" id="IPR013094">
    <property type="entry name" value="AB_hydrolase_3"/>
</dbReference>
<dbReference type="InterPro" id="IPR029058">
    <property type="entry name" value="AB_hydrolase_fold"/>
</dbReference>
<organism evidence="2 3">
    <name type="scientific">Penicillium canescens</name>
    <dbReference type="NCBI Taxonomy" id="5083"/>
    <lineage>
        <taxon>Eukaryota</taxon>
        <taxon>Fungi</taxon>
        <taxon>Dikarya</taxon>
        <taxon>Ascomycota</taxon>
        <taxon>Pezizomycotina</taxon>
        <taxon>Eurotiomycetes</taxon>
        <taxon>Eurotiomycetidae</taxon>
        <taxon>Eurotiales</taxon>
        <taxon>Aspergillaceae</taxon>
        <taxon>Penicillium</taxon>
    </lineage>
</organism>